<organism evidence="1">
    <name type="scientific">Cupriavidus necator</name>
    <name type="common">Alcaligenes eutrophus</name>
    <name type="synonym">Ralstonia eutropha</name>
    <dbReference type="NCBI Taxonomy" id="106590"/>
    <lineage>
        <taxon>Bacteria</taxon>
        <taxon>Pseudomonadati</taxon>
        <taxon>Pseudomonadota</taxon>
        <taxon>Betaproteobacteria</taxon>
        <taxon>Burkholderiales</taxon>
        <taxon>Burkholderiaceae</taxon>
        <taxon>Cupriavidus</taxon>
    </lineage>
</organism>
<name>A0A1K0J2S0_CUPNE</name>
<dbReference type="AlphaFoldDB" id="A0A1K0J2S0"/>
<proteinExistence type="predicted"/>
<dbReference type="EMBL" id="FMSH01000503">
    <property type="protein sequence ID" value="SCU98838.1"/>
    <property type="molecule type" value="Genomic_DNA"/>
</dbReference>
<gene>
    <name evidence="1" type="ORF">CNECB9_560024</name>
</gene>
<evidence type="ECO:0000313" key="1">
    <source>
        <dbReference type="EMBL" id="SCU98838.1"/>
    </source>
</evidence>
<reference evidence="1" key="1">
    <citation type="submission" date="2016-09" db="EMBL/GenBank/DDBJ databases">
        <authorList>
            <person name="Capua I."/>
            <person name="De Benedictis P."/>
            <person name="Joannis T."/>
            <person name="Lombin L.H."/>
            <person name="Cattoli G."/>
        </authorList>
    </citation>
    <scope>NUCLEOTIDE SEQUENCE</scope>
    <source>
        <strain evidence="1">B9</strain>
    </source>
</reference>
<accession>A0A1K0J2S0</accession>
<sequence length="88" mass="9336">MNVAELIELLRGYPTDARVVVQGYEFGFDDISLVAGQPLCVGANWLPRPGLRGVPFVPAECGAGAHDEPVSGEAPDEVAVYLKGACRH</sequence>
<protein>
    <submittedName>
        <fullName evidence="1">Uncharacterized protein</fullName>
    </submittedName>
</protein>